<sequence>MSNQISFTYTFHAPRELVFKAFTEADHLKNWWGPKGWKFEVLQSDFRPGGVFLYSQKPDDGDAMWVKFVYSEIVTPEKIVYSSFFSDREGNTIRAPFNENWPLETLTSMSFMEDGGKTTVTVTLAPVSAAEDEINTFIESKEMTQEGFIGTFKQLEDYLLNTSK</sequence>
<keyword evidence="4" id="KW-1185">Reference proteome</keyword>
<dbReference type="Gene3D" id="3.30.530.20">
    <property type="match status" value="1"/>
</dbReference>
<gene>
    <name evidence="3" type="ORF">DLJ74_00150</name>
</gene>
<dbReference type="InterPro" id="IPR013538">
    <property type="entry name" value="ASHA1/2-like_C"/>
</dbReference>
<dbReference type="InterPro" id="IPR023393">
    <property type="entry name" value="START-like_dom_sf"/>
</dbReference>
<accession>A0A317L335</accession>
<protein>
    <submittedName>
        <fullName evidence="3">Polyketide cyclase</fullName>
    </submittedName>
</protein>
<evidence type="ECO:0000256" key="1">
    <source>
        <dbReference type="ARBA" id="ARBA00006817"/>
    </source>
</evidence>
<reference evidence="3 4" key="1">
    <citation type="submission" date="2018-05" db="EMBL/GenBank/DDBJ databases">
        <title>Genomic analysis of Gracilibacillus dipsosauri DD1 reveals novel features of a salt-tolerant amylase.</title>
        <authorList>
            <person name="Deutch C.E."/>
            <person name="Yang S."/>
        </authorList>
    </citation>
    <scope>NUCLEOTIDE SEQUENCE [LARGE SCALE GENOMIC DNA]</scope>
    <source>
        <strain evidence="3 4">DD1</strain>
    </source>
</reference>
<feature type="domain" description="Activator of Hsp90 ATPase homologue 1/2-like C-terminal" evidence="2">
    <location>
        <begin position="13"/>
        <end position="159"/>
    </location>
</feature>
<comment type="caution">
    <text evidence="3">The sequence shown here is derived from an EMBL/GenBank/DDBJ whole genome shotgun (WGS) entry which is preliminary data.</text>
</comment>
<evidence type="ECO:0000313" key="3">
    <source>
        <dbReference type="EMBL" id="PWU70291.1"/>
    </source>
</evidence>
<dbReference type="Proteomes" id="UP000245624">
    <property type="component" value="Unassembled WGS sequence"/>
</dbReference>
<dbReference type="OrthoDB" id="118413at2"/>
<evidence type="ECO:0000259" key="2">
    <source>
        <dbReference type="Pfam" id="PF08327"/>
    </source>
</evidence>
<dbReference type="AlphaFoldDB" id="A0A317L335"/>
<organism evidence="3 4">
    <name type="scientific">Gracilibacillus dipsosauri</name>
    <dbReference type="NCBI Taxonomy" id="178340"/>
    <lineage>
        <taxon>Bacteria</taxon>
        <taxon>Bacillati</taxon>
        <taxon>Bacillota</taxon>
        <taxon>Bacilli</taxon>
        <taxon>Bacillales</taxon>
        <taxon>Bacillaceae</taxon>
        <taxon>Gracilibacillus</taxon>
    </lineage>
</organism>
<proteinExistence type="inferred from homology"/>
<dbReference type="SUPFAM" id="SSF55961">
    <property type="entry name" value="Bet v1-like"/>
    <property type="match status" value="1"/>
</dbReference>
<dbReference type="EMBL" id="QGTD01000001">
    <property type="protein sequence ID" value="PWU70291.1"/>
    <property type="molecule type" value="Genomic_DNA"/>
</dbReference>
<evidence type="ECO:0000313" key="4">
    <source>
        <dbReference type="Proteomes" id="UP000245624"/>
    </source>
</evidence>
<dbReference type="RefSeq" id="WP_109982846.1">
    <property type="nucleotide sequence ID" value="NZ_QGTD01000001.1"/>
</dbReference>
<dbReference type="Pfam" id="PF08327">
    <property type="entry name" value="AHSA1"/>
    <property type="match status" value="1"/>
</dbReference>
<name>A0A317L335_9BACI</name>
<comment type="similarity">
    <text evidence="1">Belongs to the AHA1 family.</text>
</comment>